<dbReference type="GO" id="GO:0004392">
    <property type="term" value="F:heme oxygenase (decyclizing) activity"/>
    <property type="evidence" value="ECO:0007669"/>
    <property type="project" value="InterPro"/>
</dbReference>
<comment type="caution">
    <text evidence="4">The sequence shown here is derived from an EMBL/GenBank/DDBJ whole genome shotgun (WGS) entry which is preliminary data.</text>
</comment>
<sequence length="210" mass="24475">MSSESLPLSSYLKDQTAMLHLQVEQHPWVIQLLNGRLSISNYGLLLYLLLEVYETFESNLSYGSKHVLYREELLRTEKIKQDLKILSDLIDFNSLKNSILVNPYAIYLKNETQLETWVGHFYTRYFGDIQGGQIIKRNLKINYNLPEEALTFYDFSAFKKRYPEGIHYLRAMINEIPFSTQQKTSVLSESKKSFLLSSQLMDLCLSYGTS</sequence>
<dbReference type="EMBL" id="BMOB01000003">
    <property type="protein sequence ID" value="GGI83273.1"/>
    <property type="molecule type" value="Genomic_DNA"/>
</dbReference>
<evidence type="ECO:0000256" key="1">
    <source>
        <dbReference type="ARBA" id="ARBA00022617"/>
    </source>
</evidence>
<accession>A0A917NAJ2</accession>
<evidence type="ECO:0000256" key="3">
    <source>
        <dbReference type="ARBA" id="ARBA00023004"/>
    </source>
</evidence>
<keyword evidence="3" id="KW-0408">Iron</keyword>
<gene>
    <name evidence="4" type="ORF">GCM10007966_09790</name>
</gene>
<dbReference type="Pfam" id="PF01126">
    <property type="entry name" value="Heme_oxygenase"/>
    <property type="match status" value="1"/>
</dbReference>
<proteinExistence type="predicted"/>
<dbReference type="GO" id="GO:0046872">
    <property type="term" value="F:metal ion binding"/>
    <property type="evidence" value="ECO:0007669"/>
    <property type="project" value="UniProtKB-KW"/>
</dbReference>
<reference evidence="4" key="2">
    <citation type="submission" date="2020-09" db="EMBL/GenBank/DDBJ databases">
        <authorList>
            <person name="Sun Q."/>
            <person name="Ohkuma M."/>
        </authorList>
    </citation>
    <scope>NUCLEOTIDE SEQUENCE</scope>
    <source>
        <strain evidence="4">JCM 13919</strain>
    </source>
</reference>
<dbReference type="PRINTS" id="PR00088">
    <property type="entry name" value="HAEMOXYGNASE"/>
</dbReference>
<reference evidence="4" key="1">
    <citation type="journal article" date="2014" name="Int. J. Syst. Evol. Microbiol.">
        <title>Complete genome sequence of Corynebacterium casei LMG S-19264T (=DSM 44701T), isolated from a smear-ripened cheese.</title>
        <authorList>
            <consortium name="US DOE Joint Genome Institute (JGI-PGF)"/>
            <person name="Walter F."/>
            <person name="Albersmeier A."/>
            <person name="Kalinowski J."/>
            <person name="Ruckert C."/>
        </authorList>
    </citation>
    <scope>NUCLEOTIDE SEQUENCE</scope>
    <source>
        <strain evidence="4">JCM 13919</strain>
    </source>
</reference>
<evidence type="ECO:0000313" key="5">
    <source>
        <dbReference type="Proteomes" id="UP000630149"/>
    </source>
</evidence>
<dbReference type="CDD" id="cd19165">
    <property type="entry name" value="HemeO"/>
    <property type="match status" value="1"/>
</dbReference>
<dbReference type="InterPro" id="IPR016053">
    <property type="entry name" value="Haem_Oase-like"/>
</dbReference>
<dbReference type="PANTHER" id="PTHR10720:SF0">
    <property type="entry name" value="HEME OXYGENASE"/>
    <property type="match status" value="1"/>
</dbReference>
<dbReference type="PANTHER" id="PTHR10720">
    <property type="entry name" value="HEME OXYGENASE"/>
    <property type="match status" value="1"/>
</dbReference>
<dbReference type="GO" id="GO:0006788">
    <property type="term" value="P:heme oxidation"/>
    <property type="evidence" value="ECO:0007669"/>
    <property type="project" value="InterPro"/>
</dbReference>
<organism evidence="4 5">
    <name type="scientific">Legionella impletisoli</name>
    <dbReference type="NCBI Taxonomy" id="343510"/>
    <lineage>
        <taxon>Bacteria</taxon>
        <taxon>Pseudomonadati</taxon>
        <taxon>Pseudomonadota</taxon>
        <taxon>Gammaproteobacteria</taxon>
        <taxon>Legionellales</taxon>
        <taxon>Legionellaceae</taxon>
        <taxon>Legionella</taxon>
    </lineage>
</organism>
<keyword evidence="1" id="KW-0349">Heme</keyword>
<keyword evidence="5" id="KW-1185">Reference proteome</keyword>
<dbReference type="Proteomes" id="UP000630149">
    <property type="component" value="Unassembled WGS sequence"/>
</dbReference>
<dbReference type="OrthoDB" id="5493802at2"/>
<protein>
    <recommendedName>
        <fullName evidence="6">Heme oxygenase</fullName>
    </recommendedName>
</protein>
<evidence type="ECO:0000313" key="4">
    <source>
        <dbReference type="EMBL" id="GGI83273.1"/>
    </source>
</evidence>
<dbReference type="InterPro" id="IPR016084">
    <property type="entry name" value="Haem_Oase-like_multi-hlx"/>
</dbReference>
<dbReference type="SUPFAM" id="SSF48613">
    <property type="entry name" value="Heme oxygenase-like"/>
    <property type="match status" value="1"/>
</dbReference>
<dbReference type="Gene3D" id="1.20.910.10">
    <property type="entry name" value="Heme oxygenase-like"/>
    <property type="match status" value="1"/>
</dbReference>
<dbReference type="AlphaFoldDB" id="A0A917NAJ2"/>
<evidence type="ECO:0008006" key="6">
    <source>
        <dbReference type="Google" id="ProtNLM"/>
    </source>
</evidence>
<evidence type="ECO:0000256" key="2">
    <source>
        <dbReference type="ARBA" id="ARBA00022723"/>
    </source>
</evidence>
<keyword evidence="2" id="KW-0479">Metal-binding</keyword>
<dbReference type="InterPro" id="IPR002051">
    <property type="entry name" value="Haem_Oase"/>
</dbReference>
<dbReference type="RefSeq" id="WP_131776097.1">
    <property type="nucleotide sequence ID" value="NZ_BMOB01000003.1"/>
</dbReference>
<name>A0A917NAJ2_9GAMM</name>